<dbReference type="Gene3D" id="1.10.1020.10">
    <property type="entry name" value="Adenine-specific Methyltransferase, Domain 2"/>
    <property type="match status" value="1"/>
</dbReference>
<evidence type="ECO:0000256" key="2">
    <source>
        <dbReference type="ARBA" id="ARBA00011900"/>
    </source>
</evidence>
<dbReference type="EC" id="2.1.1.72" evidence="2"/>
<sequence length="294" mass="34028">MKPIIKWVGGKTQILDKVLETFPHEIENYHELFVGGGSVLFGLLESKDITVKGKVYAYDKNQKLINMYRQIQTNPKDVHDHLTELFKTYDTRTGTEVNRKPQTEEEGMTSKESYYYWVRKRYNDLIPTTHIHAATLIFLNKTCFRGVYREGPNGFNVPYGHYKTTPVITPLEELIKIQDLIKNVVFKGCDFREAFTQTINEGDFIYADPPYAPESVRSFVGYTKDGFVIDDHENLFKLLKYSTIDFVMSNAKVDLVTSSFKDYRIEDVTARRAINSKDPSSKTMEVLVHGYVRK</sequence>
<dbReference type="GO" id="GO:0009307">
    <property type="term" value="P:DNA restriction-modification system"/>
    <property type="evidence" value="ECO:0007669"/>
    <property type="project" value="InterPro"/>
</dbReference>
<dbReference type="Gene3D" id="3.40.50.150">
    <property type="entry name" value="Vaccinia Virus protein VP39"/>
    <property type="match status" value="1"/>
</dbReference>
<comment type="similarity">
    <text evidence="1">Belongs to the N(4)/N(6)-methyltransferase family.</text>
</comment>
<evidence type="ECO:0000313" key="7">
    <source>
        <dbReference type="EMBL" id="QOR60117.1"/>
    </source>
</evidence>
<dbReference type="SUPFAM" id="SSF53335">
    <property type="entry name" value="S-adenosyl-L-methionine-dependent methyltransferases"/>
    <property type="match status" value="1"/>
</dbReference>
<dbReference type="GO" id="GO:1904047">
    <property type="term" value="F:S-adenosyl-L-methionine binding"/>
    <property type="evidence" value="ECO:0007669"/>
    <property type="project" value="TreeGrafter"/>
</dbReference>
<dbReference type="PANTHER" id="PTHR30481">
    <property type="entry name" value="DNA ADENINE METHYLASE"/>
    <property type="match status" value="1"/>
</dbReference>
<keyword evidence="4" id="KW-0808">Transferase</keyword>
<dbReference type="InterPro" id="IPR002052">
    <property type="entry name" value="DNA_methylase_N6_adenine_CS"/>
</dbReference>
<proteinExistence type="inferred from homology"/>
<dbReference type="InterPro" id="IPR012327">
    <property type="entry name" value="MeTrfase_D12"/>
</dbReference>
<dbReference type="PROSITE" id="PS00092">
    <property type="entry name" value="N6_MTASE"/>
    <property type="match status" value="1"/>
</dbReference>
<dbReference type="GO" id="GO:0006298">
    <property type="term" value="P:mismatch repair"/>
    <property type="evidence" value="ECO:0007669"/>
    <property type="project" value="TreeGrafter"/>
</dbReference>
<dbReference type="GO" id="GO:0032259">
    <property type="term" value="P:methylation"/>
    <property type="evidence" value="ECO:0007669"/>
    <property type="project" value="UniProtKB-KW"/>
</dbReference>
<dbReference type="EMBL" id="MK522034">
    <property type="protein sequence ID" value="QOR60117.1"/>
    <property type="molecule type" value="Genomic_DNA"/>
</dbReference>
<evidence type="ECO:0000256" key="4">
    <source>
        <dbReference type="ARBA" id="ARBA00022679"/>
    </source>
</evidence>
<dbReference type="GO" id="GO:0043565">
    <property type="term" value="F:sequence-specific DNA binding"/>
    <property type="evidence" value="ECO:0007669"/>
    <property type="project" value="TreeGrafter"/>
</dbReference>
<dbReference type="InterPro" id="IPR029063">
    <property type="entry name" value="SAM-dependent_MTases_sf"/>
</dbReference>
<accession>A0A7S6NXM3</accession>
<dbReference type="Pfam" id="PF02086">
    <property type="entry name" value="MethyltransfD12"/>
    <property type="match status" value="1"/>
</dbReference>
<keyword evidence="3" id="KW-0489">Methyltransferase</keyword>
<organism evidence="7">
    <name type="scientific">Bathycoccus sp. RCC716 virus 1</name>
    <dbReference type="NCBI Taxonomy" id="2530038"/>
    <lineage>
        <taxon>Viruses</taxon>
        <taxon>Varidnaviria</taxon>
        <taxon>Bamfordvirae</taxon>
        <taxon>Nucleocytoviricota</taxon>
        <taxon>Megaviricetes</taxon>
        <taxon>Algavirales</taxon>
        <taxon>Phycodnaviridae</taxon>
        <taxon>Prasinovirus</taxon>
    </lineage>
</organism>
<dbReference type="InterPro" id="IPR023095">
    <property type="entry name" value="Ade_MeTrfase_dom_2"/>
</dbReference>
<evidence type="ECO:0000256" key="6">
    <source>
        <dbReference type="ARBA" id="ARBA00047942"/>
    </source>
</evidence>
<dbReference type="NCBIfam" id="TIGR00571">
    <property type="entry name" value="dam"/>
    <property type="match status" value="1"/>
</dbReference>
<dbReference type="PRINTS" id="PR00505">
    <property type="entry name" value="D12N6MTFRASE"/>
</dbReference>
<evidence type="ECO:0000256" key="5">
    <source>
        <dbReference type="ARBA" id="ARBA00022691"/>
    </source>
</evidence>
<dbReference type="GO" id="GO:0009007">
    <property type="term" value="F:site-specific DNA-methyltransferase (adenine-specific) activity"/>
    <property type="evidence" value="ECO:0007669"/>
    <property type="project" value="UniProtKB-EC"/>
</dbReference>
<reference evidence="7" key="1">
    <citation type="submission" date="2019-02" db="EMBL/GenBank/DDBJ databases">
        <authorList>
            <person name="Bachy C."/>
            <person name="Yung C.-M."/>
            <person name="Roux S."/>
            <person name="Sullivan M.B."/>
            <person name="Worden A.Z."/>
        </authorList>
    </citation>
    <scope>NUCLEOTIDE SEQUENCE</scope>
    <source>
        <strain evidence="7">BII-V1</strain>
    </source>
</reference>
<protein>
    <recommendedName>
        <fullName evidence="2">site-specific DNA-methyltransferase (adenine-specific)</fullName>
        <ecNumber evidence="2">2.1.1.72</ecNumber>
    </recommendedName>
</protein>
<dbReference type="PIRSF" id="PIRSF000398">
    <property type="entry name" value="M_m6A_EcoRV"/>
    <property type="match status" value="1"/>
</dbReference>
<dbReference type="InterPro" id="IPR012263">
    <property type="entry name" value="M_m6A_EcoRV"/>
</dbReference>
<evidence type="ECO:0000256" key="3">
    <source>
        <dbReference type="ARBA" id="ARBA00022603"/>
    </source>
</evidence>
<comment type="catalytic activity">
    <reaction evidence="6">
        <text>a 2'-deoxyadenosine in DNA + S-adenosyl-L-methionine = an N(6)-methyl-2'-deoxyadenosine in DNA + S-adenosyl-L-homocysteine + H(+)</text>
        <dbReference type="Rhea" id="RHEA:15197"/>
        <dbReference type="Rhea" id="RHEA-COMP:12418"/>
        <dbReference type="Rhea" id="RHEA-COMP:12419"/>
        <dbReference type="ChEBI" id="CHEBI:15378"/>
        <dbReference type="ChEBI" id="CHEBI:57856"/>
        <dbReference type="ChEBI" id="CHEBI:59789"/>
        <dbReference type="ChEBI" id="CHEBI:90615"/>
        <dbReference type="ChEBI" id="CHEBI:90616"/>
        <dbReference type="EC" id="2.1.1.72"/>
    </reaction>
</comment>
<evidence type="ECO:0000256" key="1">
    <source>
        <dbReference type="ARBA" id="ARBA00006594"/>
    </source>
</evidence>
<keyword evidence="5" id="KW-0949">S-adenosyl-L-methionine</keyword>
<name>A0A7S6NXM3_9PHYC</name>
<dbReference type="PANTHER" id="PTHR30481:SF3">
    <property type="entry name" value="DNA ADENINE METHYLASE"/>
    <property type="match status" value="1"/>
</dbReference>